<keyword evidence="5" id="KW-0732">Signal</keyword>
<dbReference type="SUPFAM" id="SSF53850">
    <property type="entry name" value="Periplasmic binding protein-like II"/>
    <property type="match status" value="1"/>
</dbReference>
<keyword evidence="3 4" id="KW-0592">Phosphate transport</keyword>
<evidence type="ECO:0000256" key="2">
    <source>
        <dbReference type="ARBA" id="ARBA00022448"/>
    </source>
</evidence>
<evidence type="ECO:0000313" key="8">
    <source>
        <dbReference type="Proteomes" id="UP001054846"/>
    </source>
</evidence>
<dbReference type="Pfam" id="PF12849">
    <property type="entry name" value="PBP_like_2"/>
    <property type="match status" value="1"/>
</dbReference>
<name>A0ABY3PP89_9CYAN</name>
<feature type="signal peptide" evidence="5">
    <location>
        <begin position="1"/>
        <end position="31"/>
    </location>
</feature>
<protein>
    <recommendedName>
        <fullName evidence="4">Phosphate-binding protein</fullName>
    </recommendedName>
</protein>
<evidence type="ECO:0000313" key="7">
    <source>
        <dbReference type="EMBL" id="UFP95440.1"/>
    </source>
</evidence>
<dbReference type="InterPro" id="IPR024370">
    <property type="entry name" value="PBP_domain"/>
</dbReference>
<keyword evidence="8" id="KW-1185">Reference proteome</keyword>
<evidence type="ECO:0000256" key="4">
    <source>
        <dbReference type="PIRNR" id="PIRNR002756"/>
    </source>
</evidence>
<dbReference type="InterPro" id="IPR005673">
    <property type="entry name" value="ABC_phos-bd_PstS"/>
</dbReference>
<dbReference type="CDD" id="cd13565">
    <property type="entry name" value="PBP2_PstS"/>
    <property type="match status" value="1"/>
</dbReference>
<dbReference type="NCBIfam" id="TIGR00975">
    <property type="entry name" value="3a0107s03"/>
    <property type="match status" value="1"/>
</dbReference>
<evidence type="ECO:0000256" key="5">
    <source>
        <dbReference type="SAM" id="SignalP"/>
    </source>
</evidence>
<dbReference type="PIRSF" id="PIRSF002756">
    <property type="entry name" value="PstS"/>
    <property type="match status" value="1"/>
</dbReference>
<dbReference type="Gene3D" id="3.40.190.10">
    <property type="entry name" value="Periplasmic binding protein-like II"/>
    <property type="match status" value="2"/>
</dbReference>
<dbReference type="PANTHER" id="PTHR42996">
    <property type="entry name" value="PHOSPHATE-BINDING PROTEIN PSTS"/>
    <property type="match status" value="1"/>
</dbReference>
<dbReference type="EMBL" id="CP063845">
    <property type="protein sequence ID" value="UFP95440.1"/>
    <property type="molecule type" value="Genomic_DNA"/>
</dbReference>
<dbReference type="RefSeq" id="WP_230842667.1">
    <property type="nucleotide sequence ID" value="NZ_CP063845.1"/>
</dbReference>
<dbReference type="InterPro" id="IPR050962">
    <property type="entry name" value="Phosphate-bind_PstS"/>
</dbReference>
<evidence type="ECO:0000259" key="6">
    <source>
        <dbReference type="Pfam" id="PF12849"/>
    </source>
</evidence>
<keyword evidence="2 4" id="KW-0813">Transport</keyword>
<evidence type="ECO:0000256" key="1">
    <source>
        <dbReference type="ARBA" id="ARBA00008725"/>
    </source>
</evidence>
<gene>
    <name evidence="7" type="primary">pstS</name>
    <name evidence="7" type="ORF">ISF26_04100</name>
</gene>
<reference evidence="7 8" key="1">
    <citation type="journal article" date="2021" name="Genome Biol. Evol.">
        <title>Complete Genome Sequencing of a Novel Gloeobacter Species from a Waterfall Cave in Mexico.</title>
        <authorList>
            <person name="Saw J.H."/>
            <person name="Cardona T."/>
            <person name="Montejano G."/>
        </authorList>
    </citation>
    <scope>NUCLEOTIDE SEQUENCE [LARGE SCALE GENOMIC DNA]</scope>
    <source>
        <strain evidence="7">MG652769</strain>
    </source>
</reference>
<dbReference type="PANTHER" id="PTHR42996:SF1">
    <property type="entry name" value="PHOSPHATE-BINDING PROTEIN PSTS"/>
    <property type="match status" value="1"/>
</dbReference>
<proteinExistence type="inferred from homology"/>
<accession>A0ABY3PP89</accession>
<comment type="similarity">
    <text evidence="1 4">Belongs to the PstS family.</text>
</comment>
<feature type="domain" description="PBP" evidence="6">
    <location>
        <begin position="33"/>
        <end position="317"/>
    </location>
</feature>
<organism evidence="7 8">
    <name type="scientific">Gloeobacter morelensis MG652769</name>
    <dbReference type="NCBI Taxonomy" id="2781736"/>
    <lineage>
        <taxon>Bacteria</taxon>
        <taxon>Bacillati</taxon>
        <taxon>Cyanobacteriota</taxon>
        <taxon>Cyanophyceae</taxon>
        <taxon>Gloeobacterales</taxon>
        <taxon>Gloeobacteraceae</taxon>
        <taxon>Gloeobacter</taxon>
        <taxon>Gloeobacter morelensis</taxon>
    </lineage>
</organism>
<evidence type="ECO:0000256" key="3">
    <source>
        <dbReference type="ARBA" id="ARBA00022592"/>
    </source>
</evidence>
<sequence>MQTNKWTRRAFVSVVALASLASPLLTQVAHALTLSGAGATFPQPLYEKWFFEYNKKNPDVKISYQGIGSGGGINQITNKTVDFGASDAAMNDEQLAKVGGASKMLMLPMTAGAVAITYNLPGVKSGLRITRVALTDIYLGKVTKWNDPAIASVNRDVKLPDLPIAVVRRSDSSGTTFIFTNHLSAIKSSDWSEKVGKGTSVKWPTGIGAKGNQGVSAQVQQTPGAIGYVEYAYATENNLPVAAVENREGKFVLPTVKATEAALDGTKYPENFRVFIEDPDGASSYPIVGLTWLLVYKEGNDKAKAAELKKFVNWALTEGQQYVEPLNYTPLPAAVSKNVMKAAEQIK</sequence>
<dbReference type="Proteomes" id="UP001054846">
    <property type="component" value="Chromosome"/>
</dbReference>
<feature type="chain" id="PRO_5045857313" description="Phosphate-binding protein" evidence="5">
    <location>
        <begin position="32"/>
        <end position="347"/>
    </location>
</feature>